<dbReference type="InterPro" id="IPR054765">
    <property type="entry name" value="SLBB_dom"/>
</dbReference>
<evidence type="ECO:0000256" key="10">
    <source>
        <dbReference type="ARBA" id="ARBA00023114"/>
    </source>
</evidence>
<evidence type="ECO:0000313" key="19">
    <source>
        <dbReference type="Proteomes" id="UP001597135"/>
    </source>
</evidence>
<reference evidence="19" key="1">
    <citation type="journal article" date="2019" name="Int. J. Syst. Evol. Microbiol.">
        <title>The Global Catalogue of Microorganisms (GCM) 10K type strain sequencing project: providing services to taxonomists for standard genome sequencing and annotation.</title>
        <authorList>
            <consortium name="The Broad Institute Genomics Platform"/>
            <consortium name="The Broad Institute Genome Sequencing Center for Infectious Disease"/>
            <person name="Wu L."/>
            <person name="Ma J."/>
        </authorList>
    </citation>
    <scope>NUCLEOTIDE SEQUENCE [LARGE SCALE GENOMIC DNA]</scope>
    <source>
        <strain evidence="19">CCUG 62953</strain>
    </source>
</reference>
<keyword evidence="4" id="KW-1134">Transmembrane beta strand</keyword>
<keyword evidence="7 15" id="KW-0732">Signal</keyword>
<keyword evidence="11" id="KW-0472">Membrane</keyword>
<dbReference type="InterPro" id="IPR003715">
    <property type="entry name" value="Poly_export_N"/>
</dbReference>
<dbReference type="Gene3D" id="3.30.1950.10">
    <property type="entry name" value="wza like domain"/>
    <property type="match status" value="1"/>
</dbReference>
<evidence type="ECO:0000313" key="18">
    <source>
        <dbReference type="EMBL" id="MFD1342228.1"/>
    </source>
</evidence>
<sequence length="372" mass="39597">MRHIARLTAAFCVLLSVASCGNLPQGAALRSEVLAQQEAEMPDFQVVPVTRAYVPMIASWPGTGYRSFEWIGTGGGTDAAQIAPGDMINLVIFDSQDNSLLTGLGERSTTINGIQVDENGAIFMPYVDRVQVAGLTPSGARTRIQRMLENIAPTVQVILTMQEGIRNSVDIAGGVSSPGSYPMKSRNFKILGLISQSGGIQPSLRNPVVRLLRGGATYEIFAEDLFATGKANTVLRPGDTVIVEADDRSFTALGASGTEDLIYFPKPQVTALEAVSLMGGLTDQRADPEGVLILREYPRSALSADGRGPTHPQVIFTFDLTSADGLFAARNFRVHPGDTVLATESPVTKAQTVFGLFGTVLGLGRQVQIATN</sequence>
<dbReference type="RefSeq" id="WP_386802289.1">
    <property type="nucleotide sequence ID" value="NZ_JBHTMU010000009.1"/>
</dbReference>
<organism evidence="18 19">
    <name type="scientific">Litorisediminicola beolgyonensis</name>
    <dbReference type="NCBI Taxonomy" id="1173614"/>
    <lineage>
        <taxon>Bacteria</taxon>
        <taxon>Pseudomonadati</taxon>
        <taxon>Pseudomonadota</taxon>
        <taxon>Alphaproteobacteria</taxon>
        <taxon>Rhodobacterales</taxon>
        <taxon>Paracoccaceae</taxon>
        <taxon>Litorisediminicola</taxon>
    </lineage>
</organism>
<keyword evidence="12" id="KW-0564">Palmitate</keyword>
<dbReference type="EMBL" id="JBHTMU010000009">
    <property type="protein sequence ID" value="MFD1342228.1"/>
    <property type="molecule type" value="Genomic_DNA"/>
</dbReference>
<evidence type="ECO:0000256" key="4">
    <source>
        <dbReference type="ARBA" id="ARBA00022452"/>
    </source>
</evidence>
<dbReference type="Pfam" id="PF02563">
    <property type="entry name" value="Poly_export"/>
    <property type="match status" value="1"/>
</dbReference>
<feature type="chain" id="PRO_5046165325" evidence="15">
    <location>
        <begin position="19"/>
        <end position="372"/>
    </location>
</feature>
<evidence type="ECO:0000259" key="17">
    <source>
        <dbReference type="Pfam" id="PF22461"/>
    </source>
</evidence>
<evidence type="ECO:0000256" key="5">
    <source>
        <dbReference type="ARBA" id="ARBA00022597"/>
    </source>
</evidence>
<accession>A0ABW3ZHR4</accession>
<dbReference type="Proteomes" id="UP001597135">
    <property type="component" value="Unassembled WGS sequence"/>
</dbReference>
<evidence type="ECO:0000256" key="8">
    <source>
        <dbReference type="ARBA" id="ARBA00023047"/>
    </source>
</evidence>
<evidence type="ECO:0000256" key="2">
    <source>
        <dbReference type="ARBA" id="ARBA00009450"/>
    </source>
</evidence>
<keyword evidence="5" id="KW-0762">Sugar transport</keyword>
<proteinExistence type="inferred from homology"/>
<evidence type="ECO:0000256" key="11">
    <source>
        <dbReference type="ARBA" id="ARBA00023136"/>
    </source>
</evidence>
<evidence type="ECO:0000259" key="16">
    <source>
        <dbReference type="Pfam" id="PF02563"/>
    </source>
</evidence>
<keyword evidence="10" id="KW-0626">Porin</keyword>
<keyword evidence="9" id="KW-0406">Ion transport</keyword>
<gene>
    <name evidence="18" type="ORF">ACFQ4E_07345</name>
</gene>
<feature type="signal peptide" evidence="15">
    <location>
        <begin position="1"/>
        <end position="18"/>
    </location>
</feature>
<dbReference type="PROSITE" id="PS51257">
    <property type="entry name" value="PROKAR_LIPOPROTEIN"/>
    <property type="match status" value="1"/>
</dbReference>
<dbReference type="PANTHER" id="PTHR33619:SF3">
    <property type="entry name" value="POLYSACCHARIDE EXPORT PROTEIN GFCE-RELATED"/>
    <property type="match status" value="1"/>
</dbReference>
<feature type="domain" description="Polysaccharide export protein N-terminal" evidence="16">
    <location>
        <begin position="79"/>
        <end position="159"/>
    </location>
</feature>
<comment type="caution">
    <text evidence="18">The sequence shown here is derived from an EMBL/GenBank/DDBJ whole genome shotgun (WGS) entry which is preliminary data.</text>
</comment>
<evidence type="ECO:0000256" key="14">
    <source>
        <dbReference type="ARBA" id="ARBA00023288"/>
    </source>
</evidence>
<comment type="similarity">
    <text evidence="2">Belongs to the BexD/CtrA/VexA family.</text>
</comment>
<keyword evidence="13" id="KW-0998">Cell outer membrane</keyword>
<protein>
    <submittedName>
        <fullName evidence="18">Polysaccharide biosynthesis/export family protein</fullName>
    </submittedName>
</protein>
<keyword evidence="8" id="KW-0625">Polysaccharide transport</keyword>
<dbReference type="Gene3D" id="3.10.560.10">
    <property type="entry name" value="Outer membrane lipoprotein wza domain like"/>
    <property type="match status" value="2"/>
</dbReference>
<evidence type="ECO:0000256" key="9">
    <source>
        <dbReference type="ARBA" id="ARBA00023065"/>
    </source>
</evidence>
<evidence type="ECO:0000256" key="13">
    <source>
        <dbReference type="ARBA" id="ARBA00023237"/>
    </source>
</evidence>
<feature type="domain" description="SLBB" evidence="17">
    <location>
        <begin position="169"/>
        <end position="243"/>
    </location>
</feature>
<keyword evidence="6" id="KW-0812">Transmembrane</keyword>
<dbReference type="InterPro" id="IPR049712">
    <property type="entry name" value="Poly_export"/>
</dbReference>
<evidence type="ECO:0000256" key="1">
    <source>
        <dbReference type="ARBA" id="ARBA00004571"/>
    </source>
</evidence>
<evidence type="ECO:0000256" key="7">
    <source>
        <dbReference type="ARBA" id="ARBA00022729"/>
    </source>
</evidence>
<keyword evidence="19" id="KW-1185">Reference proteome</keyword>
<evidence type="ECO:0000256" key="12">
    <source>
        <dbReference type="ARBA" id="ARBA00023139"/>
    </source>
</evidence>
<dbReference type="PANTHER" id="PTHR33619">
    <property type="entry name" value="POLYSACCHARIDE EXPORT PROTEIN GFCE-RELATED"/>
    <property type="match status" value="1"/>
</dbReference>
<keyword evidence="3" id="KW-0813">Transport</keyword>
<evidence type="ECO:0000256" key="3">
    <source>
        <dbReference type="ARBA" id="ARBA00022448"/>
    </source>
</evidence>
<evidence type="ECO:0000256" key="6">
    <source>
        <dbReference type="ARBA" id="ARBA00022692"/>
    </source>
</evidence>
<comment type="subcellular location">
    <subcellularLocation>
        <location evidence="1">Cell outer membrane</location>
        <topology evidence="1">Multi-pass membrane protein</topology>
    </subcellularLocation>
</comment>
<evidence type="ECO:0000256" key="15">
    <source>
        <dbReference type="SAM" id="SignalP"/>
    </source>
</evidence>
<name>A0ABW3ZHR4_9RHOB</name>
<dbReference type="Pfam" id="PF22461">
    <property type="entry name" value="SLBB_2"/>
    <property type="match status" value="1"/>
</dbReference>
<keyword evidence="14" id="KW-0449">Lipoprotein</keyword>